<sequence>MAHEIFRAGTHTDNNGRKVTITAAELEQAAAAYDPALHEAPVVVGHPATDAPAYGWVGGLKADGGTLSADFAQVDDDFAGLVRAGRYKKVSASFYPPSSPNNPKPGVWYLRHVGFLGAHPPAVKGLAAVAFAENEEFAQFGEAEPEIQPNPNPQENPMTLEEQLAAEKAAREAAEAEAAAAKAQAAETAAELQKLQDEQERDLREAAHQQNADFAEGLVKSGRLKPADKDLVVRALDFAEHPEHYTADFGEGEAKKPLAAALRGFLAAVLPEYKLGGHLAKGRQTVKPADLSADFAEAADPEALSHHERALALAEKEGIDYAEAARRTAAV</sequence>
<dbReference type="EMBL" id="UGQS01000002">
    <property type="protein sequence ID" value="STZ76099.1"/>
    <property type="molecule type" value="Genomic_DNA"/>
</dbReference>
<keyword evidence="1" id="KW-0175">Coiled coil</keyword>
<dbReference type="RefSeq" id="WP_066077510.1">
    <property type="nucleotide sequence ID" value="NZ_CP181246.1"/>
</dbReference>
<keyword evidence="5" id="KW-1185">Reference proteome</keyword>
<feature type="coiled-coil region" evidence="1">
    <location>
        <begin position="164"/>
        <end position="212"/>
    </location>
</feature>
<dbReference type="AlphaFoldDB" id="A0A378US24"/>
<evidence type="ECO:0000313" key="2">
    <source>
        <dbReference type="EMBL" id="STZ74811.1"/>
    </source>
</evidence>
<evidence type="ECO:0000256" key="1">
    <source>
        <dbReference type="SAM" id="Coils"/>
    </source>
</evidence>
<proteinExistence type="predicted"/>
<evidence type="ECO:0000313" key="5">
    <source>
        <dbReference type="Proteomes" id="UP000254651"/>
    </source>
</evidence>
<protein>
    <submittedName>
        <fullName evidence="4">Putative phage associated protein</fullName>
    </submittedName>
</protein>
<dbReference type="EMBL" id="UGQS01000004">
    <property type="protein sequence ID" value="STZ83031.1"/>
    <property type="molecule type" value="Genomic_DNA"/>
</dbReference>
<name>A0A378US24_BERDE</name>
<dbReference type="EMBL" id="UGQS01000001">
    <property type="protein sequence ID" value="STZ74811.1"/>
    <property type="molecule type" value="Genomic_DNA"/>
</dbReference>
<organism evidence="4 5">
    <name type="scientific">Bergeriella denitrificans</name>
    <name type="common">Neisseria denitrificans</name>
    <dbReference type="NCBI Taxonomy" id="494"/>
    <lineage>
        <taxon>Bacteria</taxon>
        <taxon>Pseudomonadati</taxon>
        <taxon>Pseudomonadota</taxon>
        <taxon>Betaproteobacteria</taxon>
        <taxon>Neisseriales</taxon>
        <taxon>Neisseriaceae</taxon>
        <taxon>Bergeriella</taxon>
    </lineage>
</organism>
<accession>A0A378US24</accession>
<dbReference type="Proteomes" id="UP000254651">
    <property type="component" value="Unassembled WGS sequence"/>
</dbReference>
<evidence type="ECO:0000313" key="3">
    <source>
        <dbReference type="EMBL" id="STZ76099.1"/>
    </source>
</evidence>
<gene>
    <name evidence="2" type="ORF">NCTC10295_00017</name>
    <name evidence="3" type="ORF">NCTC10295_00855</name>
    <name evidence="4" type="ORF">NCTC10295_02367</name>
</gene>
<reference evidence="4 5" key="1">
    <citation type="submission" date="2018-06" db="EMBL/GenBank/DDBJ databases">
        <authorList>
            <consortium name="Pathogen Informatics"/>
            <person name="Doyle S."/>
        </authorList>
    </citation>
    <scope>NUCLEOTIDE SEQUENCE [LARGE SCALE GENOMIC DNA]</scope>
    <source>
        <strain evidence="4 5">NCTC10295</strain>
    </source>
</reference>
<evidence type="ECO:0000313" key="4">
    <source>
        <dbReference type="EMBL" id="STZ83031.1"/>
    </source>
</evidence>